<protein>
    <submittedName>
        <fullName evidence="11">Putative cytochrome P450 4p3</fullName>
    </submittedName>
</protein>
<organism evidence="11">
    <name type="scientific">Bactrocera dorsalis</name>
    <name type="common">Oriental fruit fly</name>
    <name type="synonym">Dacus dorsalis</name>
    <dbReference type="NCBI Taxonomy" id="27457"/>
    <lineage>
        <taxon>Eukaryota</taxon>
        <taxon>Metazoa</taxon>
        <taxon>Ecdysozoa</taxon>
        <taxon>Arthropoda</taxon>
        <taxon>Hexapoda</taxon>
        <taxon>Insecta</taxon>
        <taxon>Pterygota</taxon>
        <taxon>Neoptera</taxon>
        <taxon>Endopterygota</taxon>
        <taxon>Diptera</taxon>
        <taxon>Brachycera</taxon>
        <taxon>Muscomorpha</taxon>
        <taxon>Tephritoidea</taxon>
        <taxon>Tephritidae</taxon>
        <taxon>Bactrocera</taxon>
        <taxon>Bactrocera</taxon>
    </lineage>
</organism>
<proteinExistence type="inferred from homology"/>
<keyword evidence="8 10" id="KW-0503">Monooxygenase</keyword>
<dbReference type="GO" id="GO:0005506">
    <property type="term" value="F:iron ion binding"/>
    <property type="evidence" value="ECO:0007669"/>
    <property type="project" value="InterPro"/>
</dbReference>
<evidence type="ECO:0000256" key="3">
    <source>
        <dbReference type="ARBA" id="ARBA00010617"/>
    </source>
</evidence>
<evidence type="ECO:0000256" key="7">
    <source>
        <dbReference type="ARBA" id="ARBA00023004"/>
    </source>
</evidence>
<dbReference type="EMBL" id="GAKP01011360">
    <property type="protein sequence ID" value="JAC47592.1"/>
    <property type="molecule type" value="Transcribed_RNA"/>
</dbReference>
<dbReference type="PANTHER" id="PTHR24291">
    <property type="entry name" value="CYTOCHROME P450 FAMILY 4"/>
    <property type="match status" value="1"/>
</dbReference>
<evidence type="ECO:0000256" key="2">
    <source>
        <dbReference type="ARBA" id="ARBA00003690"/>
    </source>
</evidence>
<evidence type="ECO:0000256" key="8">
    <source>
        <dbReference type="ARBA" id="ARBA00023033"/>
    </source>
</evidence>
<dbReference type="SUPFAM" id="SSF48264">
    <property type="entry name" value="Cytochrome P450"/>
    <property type="match status" value="1"/>
</dbReference>
<dbReference type="PRINTS" id="PR00463">
    <property type="entry name" value="EP450I"/>
</dbReference>
<dbReference type="GO" id="GO:0020037">
    <property type="term" value="F:heme binding"/>
    <property type="evidence" value="ECO:0007669"/>
    <property type="project" value="InterPro"/>
</dbReference>
<reference evidence="11" key="1">
    <citation type="journal article" date="2014" name="BMC Genomics">
        <title>Characterizing the developmental transcriptome of the oriental fruit fly, Bactrocera dorsalis (Diptera: Tephritidae) through comparative genomic analysis with Drosophila melanogaster utilizing modENCODE datasets.</title>
        <authorList>
            <person name="Geib S.M."/>
            <person name="Calla B."/>
            <person name="Hall B."/>
            <person name="Hou S."/>
            <person name="Manoukis N.C."/>
        </authorList>
    </citation>
    <scope>NUCLEOTIDE SEQUENCE</scope>
    <source>
        <strain evidence="11">Punador</strain>
    </source>
</reference>
<dbReference type="InterPro" id="IPR002401">
    <property type="entry name" value="Cyt_P450_E_grp-I"/>
</dbReference>
<dbReference type="CDD" id="cd20628">
    <property type="entry name" value="CYP4"/>
    <property type="match status" value="1"/>
</dbReference>
<dbReference type="PRINTS" id="PR00385">
    <property type="entry name" value="P450"/>
</dbReference>
<comment type="function">
    <text evidence="2">May be involved in the metabolism of insect hormones and in the breakdown of synthetic insecticides.</text>
</comment>
<evidence type="ECO:0000256" key="4">
    <source>
        <dbReference type="ARBA" id="ARBA00022617"/>
    </source>
</evidence>
<dbReference type="AlphaFoldDB" id="A0A034VZS5"/>
<comment type="cofactor">
    <cofactor evidence="1 9">
        <name>heme</name>
        <dbReference type="ChEBI" id="CHEBI:30413"/>
    </cofactor>
</comment>
<gene>
    <name evidence="11" type="primary">CP4P3</name>
</gene>
<comment type="similarity">
    <text evidence="3 10">Belongs to the cytochrome P450 family.</text>
</comment>
<evidence type="ECO:0000256" key="5">
    <source>
        <dbReference type="ARBA" id="ARBA00022723"/>
    </source>
</evidence>
<name>A0A034VZS5_BACDO</name>
<dbReference type="OrthoDB" id="1470350at2759"/>
<dbReference type="InterPro" id="IPR036396">
    <property type="entry name" value="Cyt_P450_sf"/>
</dbReference>
<evidence type="ECO:0000256" key="6">
    <source>
        <dbReference type="ARBA" id="ARBA00023002"/>
    </source>
</evidence>
<dbReference type="PANTHER" id="PTHR24291:SF105">
    <property type="entry name" value="CYTOCHROME P450 4P1-RELATED"/>
    <property type="match status" value="1"/>
</dbReference>
<feature type="binding site" description="axial binding residue" evidence="9">
    <location>
        <position position="461"/>
    </location>
    <ligand>
        <name>heme</name>
        <dbReference type="ChEBI" id="CHEBI:30413"/>
    </ligand>
    <ligandPart>
        <name>Fe</name>
        <dbReference type="ChEBI" id="CHEBI:18248"/>
    </ligandPart>
</feature>
<evidence type="ECO:0000313" key="11">
    <source>
        <dbReference type="EMBL" id="JAC47592.1"/>
    </source>
</evidence>
<keyword evidence="5 9" id="KW-0479">Metal-binding</keyword>
<evidence type="ECO:0000256" key="9">
    <source>
        <dbReference type="PIRSR" id="PIRSR602401-1"/>
    </source>
</evidence>
<evidence type="ECO:0000256" key="10">
    <source>
        <dbReference type="RuleBase" id="RU000461"/>
    </source>
</evidence>
<dbReference type="InterPro" id="IPR050196">
    <property type="entry name" value="Cytochrome_P450_Monoox"/>
</dbReference>
<dbReference type="Gene3D" id="1.10.630.10">
    <property type="entry name" value="Cytochrome P450"/>
    <property type="match status" value="1"/>
</dbReference>
<dbReference type="InterPro" id="IPR017972">
    <property type="entry name" value="Cyt_P450_CS"/>
</dbReference>
<dbReference type="GO" id="GO:0004497">
    <property type="term" value="F:monooxygenase activity"/>
    <property type="evidence" value="ECO:0007669"/>
    <property type="project" value="UniProtKB-KW"/>
</dbReference>
<sequence>MWLYVFIVVLAFLAAWLYKLNRDYCVMAFFAKRLKTVDGTPLEHIVPQAKAETIFANVFDCFGADNVVLFDSCRISAATLRKSYVEYNLFTTFYNVITAEDAELLLNDKNLITKGIAYYFLEPFLHTGLLTSTDKKWHTRRKMLTPAFHFNILGQFEEVFKEESQKFVDQLEAIDCDSVTVNEIIPKFTLNSVCEAALGVKLDEQLDDQEYRASFKMIEEAFILRISNPFYMIDTIYDIFMAPKMKKHLETVHGFSSNIIHKRRQLFTAKLEQSPVKEAKDEDFGFTKKKRYAMLDTLLHAERDGLIDHAGICEEVDTFMFEGFDTTSMALIFALMNLSLYPEMQELCYKELVEHIEDDLHKLDVNDLGKLKYLDCFIKETLRLYPSVPGIMRKVMRDTSLANNVFLPADTQISIHIFDIQRDPKYFPEPNKFDPTRFTPENSESRHPYAYIPFSAGQRNCIGQKFAMLEIKTLLAYMLKKFKILPLMDPKDLRFETGIILRTPNAIKVKLQKRSSS</sequence>
<accession>A0A034VZS5</accession>
<evidence type="ECO:0000256" key="1">
    <source>
        <dbReference type="ARBA" id="ARBA00001971"/>
    </source>
</evidence>
<keyword evidence="7 9" id="KW-0408">Iron</keyword>
<keyword evidence="4 9" id="KW-0349">Heme</keyword>
<dbReference type="InterPro" id="IPR001128">
    <property type="entry name" value="Cyt_P450"/>
</dbReference>
<dbReference type="GO" id="GO:0016705">
    <property type="term" value="F:oxidoreductase activity, acting on paired donors, with incorporation or reduction of molecular oxygen"/>
    <property type="evidence" value="ECO:0007669"/>
    <property type="project" value="InterPro"/>
</dbReference>
<dbReference type="PROSITE" id="PS00086">
    <property type="entry name" value="CYTOCHROME_P450"/>
    <property type="match status" value="1"/>
</dbReference>
<keyword evidence="6 10" id="KW-0560">Oxidoreductase</keyword>
<dbReference type="Pfam" id="PF00067">
    <property type="entry name" value="p450"/>
    <property type="match status" value="1"/>
</dbReference>